<dbReference type="Pfam" id="PF00563">
    <property type="entry name" value="EAL"/>
    <property type="match status" value="1"/>
</dbReference>
<dbReference type="Proteomes" id="UP000201728">
    <property type="component" value="Chromosome"/>
</dbReference>
<proteinExistence type="predicted"/>
<dbReference type="AlphaFoldDB" id="A0A222P235"/>
<evidence type="ECO:0000256" key="10">
    <source>
        <dbReference type="SAM" id="Phobius"/>
    </source>
</evidence>
<dbReference type="KEGG" id="lcd:clem_06785"/>
<sequence length="522" mass="60426">MKKNSPNHATMRQALSITWMLLTAIFLIFALYFQWLHNEAEKQHQVSLITNHLRVKIDDLIEDSLRAAYTLPLYGQNLQDCKPNLLPLLRSVVFNNTVISAIVISDAQNKIICSTLGKKYLLPSPSSESPSLFGPLKIDNLRENAFLLQQKLGNYHLGIYIIESLLQNILNSAPNEVLFVGLYNQHQRKFLLHKGNNPLKVREGHDKSIHWADAQLQNLNAFKIVLIADPRHFTINFIYRLLLATAIILFLSILVYWQIRNILNKRFSLTHALNTAIKNNNFQPVYQPVMDCVNNKYCGAEILLRWQTDKDEIMPEAFIEEAEQSGLIVPITLQVLKKAFKESHHFLKVHPDFHFALNLSASHFQDKHFFTKFHQLCEQYHVKPQQIMIELTERELFDQTNKALIAKMHDLRNRGHSLAIDDFGTGHASIRYLQHFPFNYLKIDKIFIHAVGTGAITESLNQAIIQMGNSLKLKVIAEGVETKEQFMFLRQCHVRFMQGWFFEKAMPYEQLVKIINGLQHEK</sequence>
<organism evidence="12 13">
    <name type="scientific">Legionella clemsonensis</name>
    <dbReference type="NCBI Taxonomy" id="1867846"/>
    <lineage>
        <taxon>Bacteria</taxon>
        <taxon>Pseudomonadati</taxon>
        <taxon>Pseudomonadota</taxon>
        <taxon>Gammaproteobacteria</taxon>
        <taxon>Legionellales</taxon>
        <taxon>Legionellaceae</taxon>
        <taxon>Legionella</taxon>
    </lineage>
</organism>
<dbReference type="RefSeq" id="WP_094090920.1">
    <property type="nucleotide sequence ID" value="NZ_CP016397.1"/>
</dbReference>
<protein>
    <recommendedName>
        <fullName evidence="2">cyclic-guanylate-specific phosphodiesterase</fullName>
        <ecNumber evidence="2">3.1.4.52</ecNumber>
    </recommendedName>
</protein>
<keyword evidence="6" id="KW-0378">Hydrolase</keyword>
<feature type="domain" description="EAL" evidence="11">
    <location>
        <begin position="266"/>
        <end position="519"/>
    </location>
</feature>
<dbReference type="InterPro" id="IPR024744">
    <property type="entry name" value="CSS-motif_dom"/>
</dbReference>
<feature type="transmembrane region" description="Helical" evidence="10">
    <location>
        <begin position="12"/>
        <end position="35"/>
    </location>
</feature>
<keyword evidence="5 10" id="KW-0812">Transmembrane</keyword>
<evidence type="ECO:0000256" key="1">
    <source>
        <dbReference type="ARBA" id="ARBA00004651"/>
    </source>
</evidence>
<dbReference type="CDD" id="cd01948">
    <property type="entry name" value="EAL"/>
    <property type="match status" value="1"/>
</dbReference>
<keyword evidence="3" id="KW-1003">Cell membrane</keyword>
<dbReference type="PROSITE" id="PS50883">
    <property type="entry name" value="EAL"/>
    <property type="match status" value="1"/>
</dbReference>
<accession>A0A222P235</accession>
<evidence type="ECO:0000256" key="2">
    <source>
        <dbReference type="ARBA" id="ARBA00012282"/>
    </source>
</evidence>
<evidence type="ECO:0000256" key="3">
    <source>
        <dbReference type="ARBA" id="ARBA00022475"/>
    </source>
</evidence>
<evidence type="ECO:0000256" key="4">
    <source>
        <dbReference type="ARBA" id="ARBA00022636"/>
    </source>
</evidence>
<dbReference type="InterPro" id="IPR035919">
    <property type="entry name" value="EAL_sf"/>
</dbReference>
<comment type="catalytic activity">
    <reaction evidence="9">
        <text>3',3'-c-di-GMP + H2O = 5'-phosphoguanylyl(3'-&gt;5')guanosine + H(+)</text>
        <dbReference type="Rhea" id="RHEA:24902"/>
        <dbReference type="ChEBI" id="CHEBI:15377"/>
        <dbReference type="ChEBI" id="CHEBI:15378"/>
        <dbReference type="ChEBI" id="CHEBI:58754"/>
        <dbReference type="ChEBI" id="CHEBI:58805"/>
        <dbReference type="EC" id="3.1.4.52"/>
    </reaction>
</comment>
<evidence type="ECO:0000256" key="9">
    <source>
        <dbReference type="ARBA" id="ARBA00034290"/>
    </source>
</evidence>
<keyword evidence="13" id="KW-1185">Reference proteome</keyword>
<name>A0A222P235_9GAMM</name>
<dbReference type="PANTHER" id="PTHR33121">
    <property type="entry name" value="CYCLIC DI-GMP PHOSPHODIESTERASE PDEF"/>
    <property type="match status" value="1"/>
</dbReference>
<evidence type="ECO:0000256" key="8">
    <source>
        <dbReference type="ARBA" id="ARBA00023136"/>
    </source>
</evidence>
<gene>
    <name evidence="12" type="primary">yjcC</name>
    <name evidence="12" type="ORF">clem_06785</name>
</gene>
<evidence type="ECO:0000313" key="12">
    <source>
        <dbReference type="EMBL" id="ASQ45912.1"/>
    </source>
</evidence>
<evidence type="ECO:0000256" key="5">
    <source>
        <dbReference type="ARBA" id="ARBA00022692"/>
    </source>
</evidence>
<dbReference type="InterPro" id="IPR050706">
    <property type="entry name" value="Cyclic-di-GMP_PDE-like"/>
</dbReference>
<dbReference type="GO" id="GO:0071111">
    <property type="term" value="F:cyclic-guanylate-specific phosphodiesterase activity"/>
    <property type="evidence" value="ECO:0007669"/>
    <property type="project" value="UniProtKB-EC"/>
</dbReference>
<dbReference type="GO" id="GO:0005886">
    <property type="term" value="C:plasma membrane"/>
    <property type="evidence" value="ECO:0007669"/>
    <property type="project" value="UniProtKB-SubCell"/>
</dbReference>
<keyword evidence="8 10" id="KW-0472">Membrane</keyword>
<dbReference type="PANTHER" id="PTHR33121:SF79">
    <property type="entry name" value="CYCLIC DI-GMP PHOSPHODIESTERASE PDED-RELATED"/>
    <property type="match status" value="1"/>
</dbReference>
<evidence type="ECO:0000256" key="6">
    <source>
        <dbReference type="ARBA" id="ARBA00022801"/>
    </source>
</evidence>
<dbReference type="EMBL" id="CP016397">
    <property type="protein sequence ID" value="ASQ45912.1"/>
    <property type="molecule type" value="Genomic_DNA"/>
</dbReference>
<evidence type="ECO:0000313" key="13">
    <source>
        <dbReference type="Proteomes" id="UP000201728"/>
    </source>
</evidence>
<evidence type="ECO:0000259" key="11">
    <source>
        <dbReference type="PROSITE" id="PS50883"/>
    </source>
</evidence>
<dbReference type="SUPFAM" id="SSF141868">
    <property type="entry name" value="EAL domain-like"/>
    <property type="match status" value="1"/>
</dbReference>
<feature type="transmembrane region" description="Helical" evidence="10">
    <location>
        <begin position="237"/>
        <end position="257"/>
    </location>
</feature>
<dbReference type="OrthoDB" id="675397at2"/>
<keyword evidence="7 10" id="KW-1133">Transmembrane helix</keyword>
<keyword evidence="4" id="KW-0973">c-di-GMP</keyword>
<evidence type="ECO:0000256" key="7">
    <source>
        <dbReference type="ARBA" id="ARBA00022989"/>
    </source>
</evidence>
<dbReference type="InterPro" id="IPR001633">
    <property type="entry name" value="EAL_dom"/>
</dbReference>
<reference evidence="12 13" key="1">
    <citation type="submission" date="2016-07" db="EMBL/GenBank/DDBJ databases">
        <authorList>
            <person name="Hassler H."/>
        </authorList>
    </citation>
    <scope>NUCLEOTIDE SEQUENCE [LARGE SCALE GENOMIC DNA]</scope>
    <source>
        <strain evidence="12 13">CDC-D5610</strain>
    </source>
</reference>
<dbReference type="Pfam" id="PF12792">
    <property type="entry name" value="CSS-motif"/>
    <property type="match status" value="1"/>
</dbReference>
<dbReference type="Gene3D" id="3.20.20.450">
    <property type="entry name" value="EAL domain"/>
    <property type="match status" value="1"/>
</dbReference>
<dbReference type="SMART" id="SM00052">
    <property type="entry name" value="EAL"/>
    <property type="match status" value="1"/>
</dbReference>
<dbReference type="EC" id="3.1.4.52" evidence="2"/>
<comment type="subcellular location">
    <subcellularLocation>
        <location evidence="1">Cell membrane</location>
        <topology evidence="1">Multi-pass membrane protein</topology>
    </subcellularLocation>
</comment>